<gene>
    <name evidence="2" type="ORF">Pla110_27970</name>
</gene>
<sequence>MSHQQENELLEFDWIVSLLFWLFLFVAAAIFGVLALSPKLEVYWSLQAEQKQNAERLDSLQTEITYLQHVVDALEHDPEFQAELARIDLNPNRSVADEEVLDLSLSIGPAVVQRDQPHLHDEDSSSCREGWLVSKNRSFVQDRILRNKLYLVMAGLVVFAFVFLQDNSAET</sequence>
<accession>A0A518CPB3</accession>
<dbReference type="KEGG" id="plon:Pla110_27970"/>
<dbReference type="AlphaFoldDB" id="A0A518CPB3"/>
<dbReference type="OrthoDB" id="266179at2"/>
<keyword evidence="3" id="KW-1185">Reference proteome</keyword>
<evidence type="ECO:0000256" key="1">
    <source>
        <dbReference type="SAM" id="Phobius"/>
    </source>
</evidence>
<evidence type="ECO:0000313" key="2">
    <source>
        <dbReference type="EMBL" id="QDU81060.1"/>
    </source>
</evidence>
<dbReference type="RefSeq" id="WP_144996283.1">
    <property type="nucleotide sequence ID" value="NZ_CP036281.1"/>
</dbReference>
<proteinExistence type="predicted"/>
<name>A0A518CPB3_9PLAN</name>
<feature type="transmembrane region" description="Helical" evidence="1">
    <location>
        <begin position="149"/>
        <end position="165"/>
    </location>
</feature>
<dbReference type="Proteomes" id="UP000317178">
    <property type="component" value="Chromosome"/>
</dbReference>
<organism evidence="2 3">
    <name type="scientific">Polystyrenella longa</name>
    <dbReference type="NCBI Taxonomy" id="2528007"/>
    <lineage>
        <taxon>Bacteria</taxon>
        <taxon>Pseudomonadati</taxon>
        <taxon>Planctomycetota</taxon>
        <taxon>Planctomycetia</taxon>
        <taxon>Planctomycetales</taxon>
        <taxon>Planctomycetaceae</taxon>
        <taxon>Polystyrenella</taxon>
    </lineage>
</organism>
<keyword evidence="1" id="KW-0472">Membrane</keyword>
<dbReference type="EMBL" id="CP036281">
    <property type="protein sequence ID" value="QDU81060.1"/>
    <property type="molecule type" value="Genomic_DNA"/>
</dbReference>
<keyword evidence="1" id="KW-0812">Transmembrane</keyword>
<keyword evidence="1" id="KW-1133">Transmembrane helix</keyword>
<protein>
    <submittedName>
        <fullName evidence="2">Septum formation initiator</fullName>
    </submittedName>
</protein>
<feature type="transmembrane region" description="Helical" evidence="1">
    <location>
        <begin position="14"/>
        <end position="36"/>
    </location>
</feature>
<evidence type="ECO:0000313" key="3">
    <source>
        <dbReference type="Proteomes" id="UP000317178"/>
    </source>
</evidence>
<reference evidence="2 3" key="1">
    <citation type="submission" date="2019-02" db="EMBL/GenBank/DDBJ databases">
        <title>Deep-cultivation of Planctomycetes and their phenomic and genomic characterization uncovers novel biology.</title>
        <authorList>
            <person name="Wiegand S."/>
            <person name="Jogler M."/>
            <person name="Boedeker C."/>
            <person name="Pinto D."/>
            <person name="Vollmers J."/>
            <person name="Rivas-Marin E."/>
            <person name="Kohn T."/>
            <person name="Peeters S.H."/>
            <person name="Heuer A."/>
            <person name="Rast P."/>
            <person name="Oberbeckmann S."/>
            <person name="Bunk B."/>
            <person name="Jeske O."/>
            <person name="Meyerdierks A."/>
            <person name="Storesund J.E."/>
            <person name="Kallscheuer N."/>
            <person name="Luecker S."/>
            <person name="Lage O.M."/>
            <person name="Pohl T."/>
            <person name="Merkel B.J."/>
            <person name="Hornburger P."/>
            <person name="Mueller R.-W."/>
            <person name="Bruemmer F."/>
            <person name="Labrenz M."/>
            <person name="Spormann A.M."/>
            <person name="Op den Camp H."/>
            <person name="Overmann J."/>
            <person name="Amann R."/>
            <person name="Jetten M.S.M."/>
            <person name="Mascher T."/>
            <person name="Medema M.H."/>
            <person name="Devos D.P."/>
            <person name="Kaster A.-K."/>
            <person name="Ovreas L."/>
            <person name="Rohde M."/>
            <person name="Galperin M.Y."/>
            <person name="Jogler C."/>
        </authorList>
    </citation>
    <scope>NUCLEOTIDE SEQUENCE [LARGE SCALE GENOMIC DNA]</scope>
    <source>
        <strain evidence="2 3">Pla110</strain>
    </source>
</reference>